<dbReference type="GO" id="GO:0004531">
    <property type="term" value="F:deoxyribonuclease II activity"/>
    <property type="evidence" value="ECO:0007669"/>
    <property type="project" value="InterPro"/>
</dbReference>
<dbReference type="Pfam" id="PF03265">
    <property type="entry name" value="DNase_II"/>
    <property type="match status" value="1"/>
</dbReference>
<keyword evidence="2" id="KW-0378">Hydrolase</keyword>
<keyword evidence="4" id="KW-1185">Reference proteome</keyword>
<dbReference type="PANTHER" id="PTHR10858:SF23">
    <property type="entry name" value="DEOXYRIBONUCLEASE II"/>
    <property type="match status" value="1"/>
</dbReference>
<accession>A0A504Y6S0</accession>
<comment type="caution">
    <text evidence="3">The sequence shown here is derived from an EMBL/GenBank/DDBJ whole genome shotgun (WGS) entry which is preliminary data.</text>
</comment>
<evidence type="ECO:0000313" key="4">
    <source>
        <dbReference type="Proteomes" id="UP000316759"/>
    </source>
</evidence>
<dbReference type="STRING" id="46835.A0A504Y6S0"/>
<dbReference type="InterPro" id="IPR004947">
    <property type="entry name" value="DNase_II"/>
</dbReference>
<evidence type="ECO:0000313" key="3">
    <source>
        <dbReference type="EMBL" id="TPP56276.1"/>
    </source>
</evidence>
<name>A0A504Y6S0_FASGI</name>
<protein>
    <submittedName>
        <fullName evidence="3">Uncharacterized protein</fullName>
    </submittedName>
</protein>
<dbReference type="OrthoDB" id="10261598at2759"/>
<evidence type="ECO:0000256" key="1">
    <source>
        <dbReference type="ARBA" id="ARBA00007527"/>
    </source>
</evidence>
<reference evidence="3 4" key="1">
    <citation type="submission" date="2019-04" db="EMBL/GenBank/DDBJ databases">
        <title>Annotation for the trematode Fasciola gigantica.</title>
        <authorList>
            <person name="Choi Y.-J."/>
        </authorList>
    </citation>
    <scope>NUCLEOTIDE SEQUENCE [LARGE SCALE GENOMIC DNA]</scope>
    <source>
        <strain evidence="3">Uganda_cow_1</strain>
    </source>
</reference>
<dbReference type="AlphaFoldDB" id="A0A504Y6S0"/>
<dbReference type="PANTHER" id="PTHR10858">
    <property type="entry name" value="DEOXYRIBONUCLEASE II"/>
    <property type="match status" value="1"/>
</dbReference>
<organism evidence="3 4">
    <name type="scientific">Fasciola gigantica</name>
    <name type="common">Giant liver fluke</name>
    <dbReference type="NCBI Taxonomy" id="46835"/>
    <lineage>
        <taxon>Eukaryota</taxon>
        <taxon>Metazoa</taxon>
        <taxon>Spiralia</taxon>
        <taxon>Lophotrochozoa</taxon>
        <taxon>Platyhelminthes</taxon>
        <taxon>Trematoda</taxon>
        <taxon>Digenea</taxon>
        <taxon>Plagiorchiida</taxon>
        <taxon>Echinostomata</taxon>
        <taxon>Echinostomatoidea</taxon>
        <taxon>Fasciolidae</taxon>
        <taxon>Fasciola</taxon>
    </lineage>
</organism>
<dbReference type="GO" id="GO:0006309">
    <property type="term" value="P:apoptotic DNA fragmentation"/>
    <property type="evidence" value="ECO:0007669"/>
    <property type="project" value="TreeGrafter"/>
</dbReference>
<evidence type="ECO:0000256" key="2">
    <source>
        <dbReference type="ARBA" id="ARBA00022801"/>
    </source>
</evidence>
<dbReference type="Proteomes" id="UP000316759">
    <property type="component" value="Unassembled WGS sequence"/>
</dbReference>
<gene>
    <name evidence="3" type="ORF">FGIG_07856</name>
</gene>
<comment type="similarity">
    <text evidence="1">Belongs to the DNase II family.</text>
</comment>
<dbReference type="EMBL" id="SUNJ01014710">
    <property type="protein sequence ID" value="TPP56276.1"/>
    <property type="molecule type" value="Genomic_DNA"/>
</dbReference>
<proteinExistence type="inferred from homology"/>
<sequence length="265" mass="30633">MKLAFRIYYCQVKIKLYEICITHYFEPASQWFLREYWFVSHLTCAKTSAPSFSVEQLIISKPQFMSTYISEDWKEKYPRLSALLDGDYVAEVKNKISLFETLGSRMKMIHFSKSSNFNNDLYEHLVAPKLGLGLQVETWRHGSSEPSVCNGTVPWVSIHLRCFSTTHKIHDLNIFLKLLVINIEELKFVNPPRSYSSYDDHAKWAATIPKRGVNKPENMWICLGDINRMFSQYHRGGGTMCINNAVIWKTFSGLVSSTESCDSSR</sequence>